<reference evidence="2 3" key="1">
    <citation type="submission" date="2024-05" db="EMBL/GenBank/DDBJ databases">
        <title>A high-quality chromosomal-level genome assembly of Topmouth culter (Culter alburnus).</title>
        <authorList>
            <person name="Zhao H."/>
        </authorList>
    </citation>
    <scope>NUCLEOTIDE SEQUENCE [LARGE SCALE GENOMIC DNA]</scope>
    <source>
        <strain evidence="2">CATC2023</strain>
        <tissue evidence="2">Muscle</tissue>
    </source>
</reference>
<keyword evidence="3" id="KW-1185">Reference proteome</keyword>
<feature type="compositionally biased region" description="Low complexity" evidence="1">
    <location>
        <begin position="40"/>
        <end position="56"/>
    </location>
</feature>
<gene>
    <name evidence="2" type="ORF">ABG768_010648</name>
</gene>
<comment type="caution">
    <text evidence="2">The sequence shown here is derived from an EMBL/GenBank/DDBJ whole genome shotgun (WGS) entry which is preliminary data.</text>
</comment>
<protein>
    <submittedName>
        <fullName evidence="2">Uncharacterized protein</fullName>
    </submittedName>
</protein>
<proteinExistence type="predicted"/>
<feature type="region of interest" description="Disordered" evidence="1">
    <location>
        <begin position="34"/>
        <end position="62"/>
    </location>
</feature>
<evidence type="ECO:0000313" key="2">
    <source>
        <dbReference type="EMBL" id="KAK9958535.1"/>
    </source>
</evidence>
<dbReference type="EMBL" id="JAWDJR010000018">
    <property type="protein sequence ID" value="KAK9958535.1"/>
    <property type="molecule type" value="Genomic_DNA"/>
</dbReference>
<evidence type="ECO:0000256" key="1">
    <source>
        <dbReference type="SAM" id="MobiDB-lite"/>
    </source>
</evidence>
<organism evidence="2 3">
    <name type="scientific">Culter alburnus</name>
    <name type="common">Topmouth culter</name>
    <dbReference type="NCBI Taxonomy" id="194366"/>
    <lineage>
        <taxon>Eukaryota</taxon>
        <taxon>Metazoa</taxon>
        <taxon>Chordata</taxon>
        <taxon>Craniata</taxon>
        <taxon>Vertebrata</taxon>
        <taxon>Euteleostomi</taxon>
        <taxon>Actinopterygii</taxon>
        <taxon>Neopterygii</taxon>
        <taxon>Teleostei</taxon>
        <taxon>Ostariophysi</taxon>
        <taxon>Cypriniformes</taxon>
        <taxon>Xenocyprididae</taxon>
        <taxon>Xenocypridinae</taxon>
        <taxon>Culter</taxon>
    </lineage>
</organism>
<dbReference type="AlphaFoldDB" id="A0AAW1ZAY6"/>
<sequence>MLYTVLLFQSAIIDEATLHLITLISDQIRSDSQLQTGQIQTTAQQRPSPAQQQQTPVQREMT</sequence>
<feature type="non-terminal residue" evidence="2">
    <location>
        <position position="62"/>
    </location>
</feature>
<dbReference type="Proteomes" id="UP001479290">
    <property type="component" value="Unassembled WGS sequence"/>
</dbReference>
<name>A0AAW1ZAY6_CULAL</name>
<accession>A0AAW1ZAY6</accession>
<evidence type="ECO:0000313" key="3">
    <source>
        <dbReference type="Proteomes" id="UP001479290"/>
    </source>
</evidence>